<feature type="domain" description="SCP2" evidence="2">
    <location>
        <begin position="69"/>
        <end position="166"/>
    </location>
</feature>
<dbReference type="Gene3D" id="3.30.1050.10">
    <property type="entry name" value="SCP2 sterol-binding domain"/>
    <property type="match status" value="1"/>
</dbReference>
<dbReference type="InterPro" id="IPR016830">
    <property type="entry name" value="UbiT"/>
</dbReference>
<comment type="function">
    <text evidence="1">Required for O(2)-independent ubiquinone (coenzyme Q) biosynthesis. Likely functions as an accessory factor.</text>
</comment>
<dbReference type="STRING" id="698738.OLEAN_C39000"/>
<dbReference type="HOGENOM" id="CLU_111894_1_0_6"/>
<organism evidence="3 4">
    <name type="scientific">Oleispira antarctica RB-8</name>
    <dbReference type="NCBI Taxonomy" id="698738"/>
    <lineage>
        <taxon>Bacteria</taxon>
        <taxon>Pseudomonadati</taxon>
        <taxon>Pseudomonadota</taxon>
        <taxon>Gammaproteobacteria</taxon>
        <taxon>Oceanospirillales</taxon>
        <taxon>Oceanospirillaceae</taxon>
        <taxon>Oleispira</taxon>
    </lineage>
</organism>
<gene>
    <name evidence="1" type="primary">ubiT</name>
    <name evidence="3" type="ORF">OLEAN_C39000</name>
</gene>
<dbReference type="AlphaFoldDB" id="R4YS84"/>
<dbReference type="KEGG" id="oai:OLEAN_C39000"/>
<dbReference type="HAMAP" id="MF_02231">
    <property type="entry name" value="UbiT"/>
    <property type="match status" value="1"/>
</dbReference>
<dbReference type="InterPro" id="IPR036527">
    <property type="entry name" value="SCP2_sterol-bd_dom_sf"/>
</dbReference>
<evidence type="ECO:0000259" key="2">
    <source>
        <dbReference type="Pfam" id="PF02036"/>
    </source>
</evidence>
<dbReference type="Pfam" id="PF02036">
    <property type="entry name" value="SCP2"/>
    <property type="match status" value="1"/>
</dbReference>
<dbReference type="OrthoDB" id="5292463at2"/>
<dbReference type="InterPro" id="IPR003033">
    <property type="entry name" value="SCP2_sterol-bd_dom"/>
</dbReference>
<keyword evidence="1" id="KW-0831">Ubiquinone biosynthesis</keyword>
<dbReference type="UniPathway" id="UPA00232"/>
<dbReference type="EMBL" id="FO203512">
    <property type="protein sequence ID" value="CCK78076.1"/>
    <property type="molecule type" value="Genomic_DNA"/>
</dbReference>
<name>R4YS84_OLEAN</name>
<evidence type="ECO:0000313" key="4">
    <source>
        <dbReference type="Proteomes" id="UP000032749"/>
    </source>
</evidence>
<dbReference type="Proteomes" id="UP000032749">
    <property type="component" value="Chromosome"/>
</dbReference>
<dbReference type="GO" id="GO:0006744">
    <property type="term" value="P:ubiquinone biosynthetic process"/>
    <property type="evidence" value="ECO:0007669"/>
    <property type="project" value="UniProtKB-UniRule"/>
</dbReference>
<reference evidence="3 4" key="1">
    <citation type="journal article" date="2013" name="Nat. Commun.">
        <title>Genome sequence and functional genomic analysis of the oil-degrading bacterium Oleispira antarctica.</title>
        <authorList>
            <person name="Kube M."/>
            <person name="Chernikova T.N."/>
            <person name="Al-Ramahi Y."/>
            <person name="Beloqui A."/>
            <person name="Lopez-Cortez N."/>
            <person name="Guazzaroni M.E."/>
            <person name="Heipieper H.J."/>
            <person name="Klages S."/>
            <person name="Kotsyurbenko O.R."/>
            <person name="Langer I."/>
            <person name="Nechitaylo T.Y."/>
            <person name="Lunsdorf H."/>
            <person name="Fernandez M."/>
            <person name="Juarez S."/>
            <person name="Ciordia S."/>
            <person name="Singer A."/>
            <person name="Kagan O."/>
            <person name="Egorova O."/>
            <person name="Petit P.A."/>
            <person name="Stogios P."/>
            <person name="Kim Y."/>
            <person name="Tchigvintsev A."/>
            <person name="Flick R."/>
            <person name="Denaro R."/>
            <person name="Genovese M."/>
            <person name="Albar J.P."/>
            <person name="Reva O.N."/>
            <person name="Martinez-Gomariz M."/>
            <person name="Tran H."/>
            <person name="Ferrer M."/>
            <person name="Savchenko A."/>
            <person name="Yakunin A.F."/>
            <person name="Yakimov M.M."/>
            <person name="Golyshina O.V."/>
            <person name="Reinhardt R."/>
            <person name="Golyshin P.N."/>
        </authorList>
    </citation>
    <scope>NUCLEOTIDE SEQUENCE [LARGE SCALE GENOMIC DNA]</scope>
</reference>
<comment type="pathway">
    <text evidence="1">Cofactor biosynthesis; ubiquinone biosynthesis.</text>
</comment>
<sequence length="194" mass="22121">MRLKKLMPKKALLINAKLARFIKNSPLLKKSQQKAVKHSTALLAIAHKIMPTKVENYFVLHQVKRLSQPFMDEGEIDFLDNKIVEVEIRDLSAKWYFTKIGRQLAMLDKTKALAVNPEPDVVFSASVDALVLMASQKVDPDTLFFSRKLKITGDTELGLEIKNLFDQFDLELLDKPFRNALDTWSDELIAAQAH</sequence>
<keyword evidence="4" id="KW-1185">Reference proteome</keyword>
<protein>
    <recommendedName>
        <fullName evidence="1">Ubiquinone biosynthesis accessory factor UbiT</fullName>
    </recommendedName>
</protein>
<comment type="similarity">
    <text evidence="1">Belongs to the UbiT family.</text>
</comment>
<evidence type="ECO:0000313" key="3">
    <source>
        <dbReference type="EMBL" id="CCK78076.1"/>
    </source>
</evidence>
<dbReference type="SUPFAM" id="SSF55718">
    <property type="entry name" value="SCP-like"/>
    <property type="match status" value="1"/>
</dbReference>
<accession>R4YS84</accession>
<evidence type="ECO:0000256" key="1">
    <source>
        <dbReference type="HAMAP-Rule" id="MF_02231"/>
    </source>
</evidence>
<proteinExistence type="inferred from homology"/>